<dbReference type="Gramene" id="GBG74880">
    <property type="protein sequence ID" value="GBG74880"/>
    <property type="gene ID" value="CBR_g19393"/>
</dbReference>
<dbReference type="CDD" id="cd00303">
    <property type="entry name" value="retropepsin_like"/>
    <property type="match status" value="1"/>
</dbReference>
<evidence type="ECO:0000313" key="1">
    <source>
        <dbReference type="EMBL" id="GBG74880.1"/>
    </source>
</evidence>
<gene>
    <name evidence="1" type="ORF">CBR_g19393</name>
</gene>
<accession>A0A388KXT0</accession>
<dbReference type="Pfam" id="PF13975">
    <property type="entry name" value="gag-asp_proteas"/>
    <property type="match status" value="1"/>
</dbReference>
<dbReference type="EMBL" id="BFEA01000212">
    <property type="protein sequence ID" value="GBG74880.1"/>
    <property type="molecule type" value="Genomic_DNA"/>
</dbReference>
<dbReference type="SUPFAM" id="SSF50630">
    <property type="entry name" value="Acid proteases"/>
    <property type="match status" value="1"/>
</dbReference>
<sequence>MDMLIPITLKEFIVGCGLARDELIEMMKIAKVPLVETAISGDPKEEAKTSVLMTEKRKEERAKTIEGQGNYFYVLGGEKLNVAVNGVRMEVIVDDGSESTVCEDKVARELGLEMDKSVAMAMVSTNKLRQSALGVCHKAKVVVAGVEATVPVFTVEYYSSELILGRTWLTRVKATTENKRDGSQTVTVDGPEGSRVTLKTVNEFDQRHNVSLQNKGQLMTRSCQMIPEELTLGPH</sequence>
<proteinExistence type="predicted"/>
<dbReference type="AlphaFoldDB" id="A0A388KXT0"/>
<protein>
    <recommendedName>
        <fullName evidence="3">Aspartic peptidase DDI1-type domain-containing protein</fullName>
    </recommendedName>
</protein>
<dbReference type="Gene3D" id="2.40.70.10">
    <property type="entry name" value="Acid Proteases"/>
    <property type="match status" value="1"/>
</dbReference>
<dbReference type="InterPro" id="IPR021109">
    <property type="entry name" value="Peptidase_aspartic_dom_sf"/>
</dbReference>
<keyword evidence="2" id="KW-1185">Reference proteome</keyword>
<dbReference type="Proteomes" id="UP000265515">
    <property type="component" value="Unassembled WGS sequence"/>
</dbReference>
<organism evidence="1 2">
    <name type="scientific">Chara braunii</name>
    <name type="common">Braun's stonewort</name>
    <dbReference type="NCBI Taxonomy" id="69332"/>
    <lineage>
        <taxon>Eukaryota</taxon>
        <taxon>Viridiplantae</taxon>
        <taxon>Streptophyta</taxon>
        <taxon>Charophyceae</taxon>
        <taxon>Charales</taxon>
        <taxon>Characeae</taxon>
        <taxon>Chara</taxon>
    </lineage>
</organism>
<reference evidence="1 2" key="1">
    <citation type="journal article" date="2018" name="Cell">
        <title>The Chara Genome: Secondary Complexity and Implications for Plant Terrestrialization.</title>
        <authorList>
            <person name="Nishiyama T."/>
            <person name="Sakayama H."/>
            <person name="Vries J.D."/>
            <person name="Buschmann H."/>
            <person name="Saint-Marcoux D."/>
            <person name="Ullrich K.K."/>
            <person name="Haas F.B."/>
            <person name="Vanderstraeten L."/>
            <person name="Becker D."/>
            <person name="Lang D."/>
            <person name="Vosolsobe S."/>
            <person name="Rombauts S."/>
            <person name="Wilhelmsson P.K.I."/>
            <person name="Janitza P."/>
            <person name="Kern R."/>
            <person name="Heyl A."/>
            <person name="Rumpler F."/>
            <person name="Villalobos L.I.A.C."/>
            <person name="Clay J.M."/>
            <person name="Skokan R."/>
            <person name="Toyoda A."/>
            <person name="Suzuki Y."/>
            <person name="Kagoshima H."/>
            <person name="Schijlen E."/>
            <person name="Tajeshwar N."/>
            <person name="Catarino B."/>
            <person name="Hetherington A.J."/>
            <person name="Saltykova A."/>
            <person name="Bonnot C."/>
            <person name="Breuninger H."/>
            <person name="Symeonidi A."/>
            <person name="Radhakrishnan G.V."/>
            <person name="Van Nieuwerburgh F."/>
            <person name="Deforce D."/>
            <person name="Chang C."/>
            <person name="Karol K.G."/>
            <person name="Hedrich R."/>
            <person name="Ulvskov P."/>
            <person name="Glockner G."/>
            <person name="Delwiche C.F."/>
            <person name="Petrasek J."/>
            <person name="Van de Peer Y."/>
            <person name="Friml J."/>
            <person name="Beilby M."/>
            <person name="Dolan L."/>
            <person name="Kohara Y."/>
            <person name="Sugano S."/>
            <person name="Fujiyama A."/>
            <person name="Delaux P.-M."/>
            <person name="Quint M."/>
            <person name="TheiBen G."/>
            <person name="Hagemann M."/>
            <person name="Harholt J."/>
            <person name="Dunand C."/>
            <person name="Zachgo S."/>
            <person name="Langdale J."/>
            <person name="Maumus F."/>
            <person name="Straeten D.V.D."/>
            <person name="Gould S.B."/>
            <person name="Rensing S.A."/>
        </authorList>
    </citation>
    <scope>NUCLEOTIDE SEQUENCE [LARGE SCALE GENOMIC DNA]</scope>
    <source>
        <strain evidence="1 2">S276</strain>
    </source>
</reference>
<dbReference type="OrthoDB" id="5596707at2759"/>
<name>A0A388KXT0_CHABU</name>
<comment type="caution">
    <text evidence="1">The sequence shown here is derived from an EMBL/GenBank/DDBJ whole genome shotgun (WGS) entry which is preliminary data.</text>
</comment>
<evidence type="ECO:0000313" key="2">
    <source>
        <dbReference type="Proteomes" id="UP000265515"/>
    </source>
</evidence>
<evidence type="ECO:0008006" key="3">
    <source>
        <dbReference type="Google" id="ProtNLM"/>
    </source>
</evidence>